<evidence type="ECO:0000313" key="2">
    <source>
        <dbReference type="Proteomes" id="UP001189429"/>
    </source>
</evidence>
<evidence type="ECO:0000313" key="1">
    <source>
        <dbReference type="EMBL" id="CAK0829503.1"/>
    </source>
</evidence>
<sequence>MSVSQCNEYFLIFGVDTIATLFFADETKAALAVDFFISLLKEDMRGVFDDVLDLESQRHPSGHPSFFSATGAALASSLHWGFKFENGANDAKKRKQHVPVMIQHISELNAVCKEISPAEIAKLLELVDMAPKIETGAEKRDRITVRFAALTEVISLCPRVCAQSESIKVALMAFKAARGNFAADVVFFFCFFGFAADVNFAALRDSMGKFLADACEGLDVNVFHALSELRRQELPIDIGDKLYKEFLLGSGRLFDKECTCPQWLGIIEGARYVQSSGPSEKWKPVLTVVTAWKATCDCAKTIRKLGAEPENGGHKFRVSFEKPVVKELLLEDADQTLQTYGCDFTTCLTERAEARAAFPGKVAKASADVLTAMVRDAGAGELAGALATDAVNGAMSKNSDYLDEFFSAGES</sequence>
<evidence type="ECO:0008006" key="3">
    <source>
        <dbReference type="Google" id="ProtNLM"/>
    </source>
</evidence>
<proteinExistence type="predicted"/>
<feature type="non-terminal residue" evidence="1">
    <location>
        <position position="411"/>
    </location>
</feature>
<accession>A0ABN9SE37</accession>
<keyword evidence="2" id="KW-1185">Reference proteome</keyword>
<reference evidence="1" key="1">
    <citation type="submission" date="2023-10" db="EMBL/GenBank/DDBJ databases">
        <authorList>
            <person name="Chen Y."/>
            <person name="Shah S."/>
            <person name="Dougan E. K."/>
            <person name="Thang M."/>
            <person name="Chan C."/>
        </authorList>
    </citation>
    <scope>NUCLEOTIDE SEQUENCE [LARGE SCALE GENOMIC DNA]</scope>
</reference>
<comment type="caution">
    <text evidence="1">The sequence shown here is derived from an EMBL/GenBank/DDBJ whole genome shotgun (WGS) entry which is preliminary data.</text>
</comment>
<dbReference type="Proteomes" id="UP001189429">
    <property type="component" value="Unassembled WGS sequence"/>
</dbReference>
<dbReference type="EMBL" id="CAUYUJ010010487">
    <property type="protein sequence ID" value="CAK0829503.1"/>
    <property type="molecule type" value="Genomic_DNA"/>
</dbReference>
<protein>
    <recommendedName>
        <fullName evidence="3">Queuosine salvage protein</fullName>
    </recommendedName>
</protein>
<name>A0ABN9SE37_9DINO</name>
<organism evidence="1 2">
    <name type="scientific">Prorocentrum cordatum</name>
    <dbReference type="NCBI Taxonomy" id="2364126"/>
    <lineage>
        <taxon>Eukaryota</taxon>
        <taxon>Sar</taxon>
        <taxon>Alveolata</taxon>
        <taxon>Dinophyceae</taxon>
        <taxon>Prorocentrales</taxon>
        <taxon>Prorocentraceae</taxon>
        <taxon>Prorocentrum</taxon>
    </lineage>
</organism>
<gene>
    <name evidence="1" type="ORF">PCOR1329_LOCUS28424</name>
</gene>